<dbReference type="InterPro" id="IPR008965">
    <property type="entry name" value="CBM2/CBM3_carb-bd_dom_sf"/>
</dbReference>
<feature type="chain" id="PRO_5031256387" description="SLH domain-containing protein" evidence="1">
    <location>
        <begin position="24"/>
        <end position="338"/>
    </location>
</feature>
<dbReference type="PANTHER" id="PTHR43308:SF5">
    <property type="entry name" value="S-LAYER PROTEIN _ PEPTIDOGLYCAN ENDO-BETA-N-ACETYLGLUCOSAMINIDASE"/>
    <property type="match status" value="1"/>
</dbReference>
<keyword evidence="1" id="KW-0732">Signal</keyword>
<dbReference type="Pfam" id="PF00963">
    <property type="entry name" value="Cohesin"/>
    <property type="match status" value="1"/>
</dbReference>
<dbReference type="AlphaFoldDB" id="A0A7X3LI12"/>
<dbReference type="Pfam" id="PF00395">
    <property type="entry name" value="SLH"/>
    <property type="match status" value="3"/>
</dbReference>
<feature type="domain" description="SLH" evidence="2">
    <location>
        <begin position="152"/>
        <end position="215"/>
    </location>
</feature>
<dbReference type="EMBL" id="WUBI01000002">
    <property type="protein sequence ID" value="MWV44780.1"/>
    <property type="molecule type" value="Genomic_DNA"/>
</dbReference>
<feature type="domain" description="SLH" evidence="2">
    <location>
        <begin position="281"/>
        <end position="338"/>
    </location>
</feature>
<evidence type="ECO:0000259" key="2">
    <source>
        <dbReference type="PROSITE" id="PS51272"/>
    </source>
</evidence>
<dbReference type="PANTHER" id="PTHR43308">
    <property type="entry name" value="OUTER MEMBRANE PROTEIN ALPHA-RELATED"/>
    <property type="match status" value="1"/>
</dbReference>
<dbReference type="InterPro" id="IPR051465">
    <property type="entry name" value="Cell_Envelope_Struct_Comp"/>
</dbReference>
<dbReference type="GO" id="GO:0000272">
    <property type="term" value="P:polysaccharide catabolic process"/>
    <property type="evidence" value="ECO:0007669"/>
    <property type="project" value="InterPro"/>
</dbReference>
<organism evidence="3 4">
    <name type="scientific">Paenibacillus dendrobii</name>
    <dbReference type="NCBI Taxonomy" id="2691084"/>
    <lineage>
        <taxon>Bacteria</taxon>
        <taxon>Bacillati</taxon>
        <taxon>Bacillota</taxon>
        <taxon>Bacilli</taxon>
        <taxon>Bacillales</taxon>
        <taxon>Paenibacillaceae</taxon>
        <taxon>Paenibacillus</taxon>
    </lineage>
</organism>
<dbReference type="Proteomes" id="UP000460318">
    <property type="component" value="Unassembled WGS sequence"/>
</dbReference>
<dbReference type="CDD" id="cd08547">
    <property type="entry name" value="Type_II_cohesin"/>
    <property type="match status" value="1"/>
</dbReference>
<dbReference type="RefSeq" id="WP_160498398.1">
    <property type="nucleotide sequence ID" value="NZ_WUBI01000002.1"/>
</dbReference>
<dbReference type="SUPFAM" id="SSF49384">
    <property type="entry name" value="Carbohydrate-binding domain"/>
    <property type="match status" value="1"/>
</dbReference>
<comment type="caution">
    <text evidence="3">The sequence shown here is derived from an EMBL/GenBank/DDBJ whole genome shotgun (WGS) entry which is preliminary data.</text>
</comment>
<dbReference type="PROSITE" id="PS51272">
    <property type="entry name" value="SLH"/>
    <property type="match status" value="3"/>
</dbReference>
<evidence type="ECO:0000256" key="1">
    <source>
        <dbReference type="SAM" id="SignalP"/>
    </source>
</evidence>
<evidence type="ECO:0000313" key="3">
    <source>
        <dbReference type="EMBL" id="MWV44780.1"/>
    </source>
</evidence>
<protein>
    <recommendedName>
        <fullName evidence="2">SLH domain-containing protein</fullName>
    </recommendedName>
</protein>
<sequence>MLRKSLILALLCTLCSSAWLASADAETASDFKMKASSNESTDATFTVTLKGSNIKDLYAYEVKFKVDPSELEVVKAETKIKGYSVSPIVKNNEVTIAHTKIGNVEGEKGDLDIATITFKAKKAGSSHVEWTSMKMLDKNLKDQVISPGQSATYMKIFKDIAGHWAKDDIMQMVDQKIVEGMDSDRFSPNSNVTRAQFAALITRALDLKEGAGKNPFADVKTGAWYEDTVKKAYSAGIISGVSSNKFAPDQSITREEMSTMLMRAKAAAQGVKADDLTGTASVSFKDAGKISAWAQKSVSFAISSGLMKGRTDTTFAPKEHATRAESAVVIKRLLSAGK</sequence>
<dbReference type="InterPro" id="IPR002102">
    <property type="entry name" value="Cohesin_dom"/>
</dbReference>
<feature type="signal peptide" evidence="1">
    <location>
        <begin position="1"/>
        <end position="23"/>
    </location>
</feature>
<accession>A0A7X3LI12</accession>
<evidence type="ECO:0000313" key="4">
    <source>
        <dbReference type="Proteomes" id="UP000460318"/>
    </source>
</evidence>
<dbReference type="InterPro" id="IPR001119">
    <property type="entry name" value="SLH_dom"/>
</dbReference>
<dbReference type="Gene3D" id="2.60.40.680">
    <property type="match status" value="1"/>
</dbReference>
<keyword evidence="4" id="KW-1185">Reference proteome</keyword>
<proteinExistence type="predicted"/>
<feature type="domain" description="SLH" evidence="2">
    <location>
        <begin position="216"/>
        <end position="275"/>
    </location>
</feature>
<name>A0A7X3LI12_9BACL</name>
<gene>
    <name evidence="3" type="ORF">GRF59_14260</name>
</gene>
<dbReference type="GO" id="GO:0030246">
    <property type="term" value="F:carbohydrate binding"/>
    <property type="evidence" value="ECO:0007669"/>
    <property type="project" value="InterPro"/>
</dbReference>
<reference evidence="3 4" key="1">
    <citation type="submission" date="2019-12" db="EMBL/GenBank/DDBJ databases">
        <title>Paenibacillus sp. nov., an endophytic bacterium isolated from the stem of Dendrobium.</title>
        <authorList>
            <person name="Zhao R."/>
        </authorList>
    </citation>
    <scope>NUCLEOTIDE SEQUENCE [LARGE SCALE GENOMIC DNA]</scope>
    <source>
        <strain evidence="3 4">HJL G12</strain>
    </source>
</reference>